<dbReference type="Pfam" id="PF19192">
    <property type="entry name" value="Response_reg_2"/>
    <property type="match status" value="1"/>
</dbReference>
<sequence length="576" mass="66087">MTYSDKAFEIVKRSINSAVFIDEKALEFYSTEPKNPGIIEHQLSTDLYNSFKSDGVFLAVHKFQNSDLSDDNIKRYLLKGRDLILLDWKLEGTSGEEYSLKLLSDIIAKPYIHFCAIYTSESGDRLVKVFQNILSYFSNGTKAYYDELKEKIEDEFSEDEIRSIKPLLDEINLYRNDKTKLSNCRKKILTSINRIKSVTGEPDLIEASIKISIALMDTHKAMIAQPSPNVVSFDNQTLVINNTVIILLNKSENQPNVIIKKLSERIEKETYSFTQLLGLEMLSTFKEGCSFIDDNLLKVTPEAFFTHRTHLINNSKEKKDTSFKLLIKNVLTEQATIKLGSAKLSLLDDSFLNEQSDIHKDKSPSPESLIAMNIFYNSVKYDYAEGLCTKKLDFGDLFEKNGTYYLCITALCDCLRPENIKNNYYFVIGKPIDIELALTLGDRAFISFIPNNKAVSWILPEGDNDEYESSLSLDEDIKSLKERIIKLEKINKGLKHKPLYIKPQPYNVRNSKIKDGTIEIRRIETIEKDDFEKDHGDIVFDTVKYITTIKSNYTQRIANHAFTHPLRVGVDFISKR</sequence>
<dbReference type="AlphaFoldDB" id="A0A5J4R0N7"/>
<evidence type="ECO:0000259" key="1">
    <source>
        <dbReference type="Pfam" id="PF19192"/>
    </source>
</evidence>
<organism evidence="2">
    <name type="scientific">termite gut metagenome</name>
    <dbReference type="NCBI Taxonomy" id="433724"/>
    <lineage>
        <taxon>unclassified sequences</taxon>
        <taxon>metagenomes</taxon>
        <taxon>organismal metagenomes</taxon>
    </lineage>
</organism>
<reference evidence="2" key="1">
    <citation type="submission" date="2019-03" db="EMBL/GenBank/DDBJ databases">
        <title>Single cell metagenomics reveals metabolic interactions within the superorganism composed of flagellate Streblomastix strix and complex community of Bacteroidetes bacteria on its surface.</title>
        <authorList>
            <person name="Treitli S.C."/>
            <person name="Kolisko M."/>
            <person name="Husnik F."/>
            <person name="Keeling P."/>
            <person name="Hampl V."/>
        </authorList>
    </citation>
    <scope>NUCLEOTIDE SEQUENCE</scope>
    <source>
        <strain evidence="2">STM</strain>
    </source>
</reference>
<gene>
    <name evidence="2" type="ORF">EZS27_023735</name>
</gene>
<accession>A0A5J4R0N7</accession>
<name>A0A5J4R0N7_9ZZZZ</name>
<dbReference type="InterPro" id="IPR043834">
    <property type="entry name" value="REC"/>
</dbReference>
<evidence type="ECO:0000313" key="2">
    <source>
        <dbReference type="EMBL" id="KAA6327262.1"/>
    </source>
</evidence>
<dbReference type="EMBL" id="SNRY01002022">
    <property type="protein sequence ID" value="KAA6327262.1"/>
    <property type="molecule type" value="Genomic_DNA"/>
</dbReference>
<proteinExistence type="predicted"/>
<protein>
    <recommendedName>
        <fullName evidence="1">Response receiver domain-containing protein</fullName>
    </recommendedName>
</protein>
<comment type="caution">
    <text evidence="2">The sequence shown here is derived from an EMBL/GenBank/DDBJ whole genome shotgun (WGS) entry which is preliminary data.</text>
</comment>
<feature type="domain" description="Response receiver" evidence="1">
    <location>
        <begin position="14"/>
        <end position="162"/>
    </location>
</feature>